<dbReference type="PANTHER" id="PTHR43567">
    <property type="entry name" value="FLAVOREDOXIN-RELATED-RELATED"/>
    <property type="match status" value="1"/>
</dbReference>
<dbReference type="GO" id="GO:0010181">
    <property type="term" value="F:FMN binding"/>
    <property type="evidence" value="ECO:0007669"/>
    <property type="project" value="InterPro"/>
</dbReference>
<evidence type="ECO:0000313" key="6">
    <source>
        <dbReference type="Proteomes" id="UP001198220"/>
    </source>
</evidence>
<protein>
    <submittedName>
        <fullName evidence="5">Flavin reductase family protein</fullName>
    </submittedName>
</protein>
<dbReference type="PANTHER" id="PTHR43567:SF1">
    <property type="entry name" value="FLAVOREDOXIN"/>
    <property type="match status" value="1"/>
</dbReference>
<dbReference type="Proteomes" id="UP001198220">
    <property type="component" value="Unassembled WGS sequence"/>
</dbReference>
<evidence type="ECO:0000313" key="5">
    <source>
        <dbReference type="EMBL" id="MCC2125499.1"/>
    </source>
</evidence>
<dbReference type="InterPro" id="IPR012349">
    <property type="entry name" value="Split_barrel_FMN-bd"/>
</dbReference>
<sequence length="154" mass="16743">MNSTDVSKAMNTLTHGVYVLGVHANDKDNLMTAAWLCQVASSPAMLVVAVSTGHLTADMMKEAGYFTVSVLRDTQKDTAIACGLVSGRKEDKTKLVETEYTEDGIPMIKDAATQLVCKVVDQKVVTNHTLFIAEAVSATQNADEVLLYHQKDFF</sequence>
<comment type="cofactor">
    <cofactor evidence="1">
        <name>FMN</name>
        <dbReference type="ChEBI" id="CHEBI:58210"/>
    </cofactor>
</comment>
<comment type="similarity">
    <text evidence="3">Belongs to the flavoredoxin family.</text>
</comment>
<dbReference type="AlphaFoldDB" id="A0AAE3A4Y3"/>
<keyword evidence="6" id="KW-1185">Reference proteome</keyword>
<reference evidence="5 6" key="1">
    <citation type="submission" date="2021-10" db="EMBL/GenBank/DDBJ databases">
        <title>Anaerobic single-cell dispensing facilitates the cultivation of human gut bacteria.</title>
        <authorList>
            <person name="Afrizal A."/>
        </authorList>
    </citation>
    <scope>NUCLEOTIDE SEQUENCE [LARGE SCALE GENOMIC DNA]</scope>
    <source>
        <strain evidence="5 6">CLA-AA-H276</strain>
    </source>
</reference>
<dbReference type="Gene3D" id="2.30.110.10">
    <property type="entry name" value="Electron Transport, Fmn-binding Protein, Chain A"/>
    <property type="match status" value="1"/>
</dbReference>
<evidence type="ECO:0000259" key="4">
    <source>
        <dbReference type="SMART" id="SM00903"/>
    </source>
</evidence>
<dbReference type="SMART" id="SM00903">
    <property type="entry name" value="Flavin_Reduct"/>
    <property type="match status" value="1"/>
</dbReference>
<gene>
    <name evidence="5" type="ORF">LKD36_04820</name>
</gene>
<evidence type="ECO:0000256" key="1">
    <source>
        <dbReference type="ARBA" id="ARBA00001917"/>
    </source>
</evidence>
<dbReference type="RefSeq" id="WP_308458915.1">
    <property type="nucleotide sequence ID" value="NZ_JAJEPS010000003.1"/>
</dbReference>
<organism evidence="5 6">
    <name type="scientific">Hominiventricola filiformis</name>
    <dbReference type="NCBI Taxonomy" id="2885352"/>
    <lineage>
        <taxon>Bacteria</taxon>
        <taxon>Bacillati</taxon>
        <taxon>Bacillota</taxon>
        <taxon>Clostridia</taxon>
        <taxon>Lachnospirales</taxon>
        <taxon>Lachnospiraceae</taxon>
        <taxon>Hominiventricola</taxon>
    </lineage>
</organism>
<comment type="caution">
    <text evidence="5">The sequence shown here is derived from an EMBL/GenBank/DDBJ whole genome shotgun (WGS) entry which is preliminary data.</text>
</comment>
<feature type="domain" description="Flavin reductase like" evidence="4">
    <location>
        <begin position="10"/>
        <end position="152"/>
    </location>
</feature>
<proteinExistence type="inferred from homology"/>
<dbReference type="EMBL" id="JAJEPS010000003">
    <property type="protein sequence ID" value="MCC2125499.1"/>
    <property type="molecule type" value="Genomic_DNA"/>
</dbReference>
<dbReference type="GO" id="GO:0016646">
    <property type="term" value="F:oxidoreductase activity, acting on the CH-NH group of donors, NAD or NADP as acceptor"/>
    <property type="evidence" value="ECO:0007669"/>
    <property type="project" value="UniProtKB-ARBA"/>
</dbReference>
<dbReference type="InterPro" id="IPR052174">
    <property type="entry name" value="Flavoredoxin"/>
</dbReference>
<accession>A0AAE3A4Y3</accession>
<keyword evidence="2" id="KW-0285">Flavoprotein</keyword>
<dbReference type="Pfam" id="PF01613">
    <property type="entry name" value="Flavin_Reduct"/>
    <property type="match status" value="1"/>
</dbReference>
<evidence type="ECO:0000256" key="2">
    <source>
        <dbReference type="ARBA" id="ARBA00022630"/>
    </source>
</evidence>
<dbReference type="InterPro" id="IPR002563">
    <property type="entry name" value="Flavin_Rdtase-like_dom"/>
</dbReference>
<name>A0AAE3A4Y3_9FIRM</name>
<dbReference type="SUPFAM" id="SSF50475">
    <property type="entry name" value="FMN-binding split barrel"/>
    <property type="match status" value="1"/>
</dbReference>
<evidence type="ECO:0000256" key="3">
    <source>
        <dbReference type="ARBA" id="ARBA00038054"/>
    </source>
</evidence>